<evidence type="ECO:0000313" key="5">
    <source>
        <dbReference type="Proteomes" id="UP000320431"/>
    </source>
</evidence>
<dbReference type="PANTHER" id="PTHR30332">
    <property type="entry name" value="PROBABLE GENERAL SECRETION PATHWAY PROTEIN D"/>
    <property type="match status" value="1"/>
</dbReference>
<name>A0A507ZSN7_9GAMM</name>
<dbReference type="GO" id="GO:0009306">
    <property type="term" value="P:protein secretion"/>
    <property type="evidence" value="ECO:0007669"/>
    <property type="project" value="InterPro"/>
</dbReference>
<sequence length="438" mass="47126">MARNVFLRCALFVAAALGMVGVSNAQMATLPNQLNMYGGQVLVHTSARPLARVAVGNGEVLEVTTIEKRQLVLIAGTGKTGETTVHLWYEDGGQRSIQVVVNAKDTSATSAAVRQMLGPNTTAQISDVAGNVVITGELHPHDAAQIEAIQTLFPNVIDLSTTDLVAMQPMVLMDVRLMEVSRDGLRELGIAWQNQIDGPTGGAIKDFSSSFYRVLPAGSVFDDIADQLPARINPMETYFGIATSIASKINLLTRTGNAFELAAPQLSARSGGVATFLAGGEIPLPLVGSFGQTSVEFKEYGIRMNIQPVVNRNNEISASIMTEISKLDRTVSVEGIPGLLTRKTETEFNVKDGQTIVLSGLVDIEGSKGFSGIPGLANIPILGRLFRSDEFQKGRTDLVVFVTPRVITPDHERNIDAIQKSDRLLEEFEETIGSEIFD</sequence>
<evidence type="ECO:0000259" key="2">
    <source>
        <dbReference type="Pfam" id="PF00263"/>
    </source>
</evidence>
<evidence type="ECO:0000313" key="4">
    <source>
        <dbReference type="EMBL" id="KAB8162451.1"/>
    </source>
</evidence>
<dbReference type="PRINTS" id="PR00811">
    <property type="entry name" value="BCTERIALGSPD"/>
</dbReference>
<dbReference type="EMBL" id="VICD02000328">
    <property type="protein sequence ID" value="KAB8162451.1"/>
    <property type="molecule type" value="Genomic_DNA"/>
</dbReference>
<evidence type="ECO:0000259" key="3">
    <source>
        <dbReference type="Pfam" id="PF13629"/>
    </source>
</evidence>
<gene>
    <name evidence="4" type="ORF">FKV24_018330</name>
</gene>
<dbReference type="Pfam" id="PF13629">
    <property type="entry name" value="T2SS-T3SS_pil_N"/>
    <property type="match status" value="1"/>
</dbReference>
<feature type="domain" description="Type II/III secretion system secretin-like" evidence="2">
    <location>
        <begin position="252"/>
        <end position="407"/>
    </location>
</feature>
<reference evidence="4 5" key="1">
    <citation type="submission" date="2019-10" db="EMBL/GenBank/DDBJ databases">
        <title>Lysobacter alkalisoli sp. nov., isolated from saline-alkaline soil.</title>
        <authorList>
            <person name="Sun J.-Q."/>
        </authorList>
    </citation>
    <scope>NUCLEOTIDE SEQUENCE [LARGE SCALE GENOMIC DNA]</scope>
    <source>
        <strain evidence="4 5">KCTC 42381</strain>
    </source>
</reference>
<comment type="similarity">
    <text evidence="1">Belongs to the bacterial secretin family.</text>
</comment>
<comment type="caution">
    <text evidence="4">The sequence shown here is derived from an EMBL/GenBank/DDBJ whole genome shotgun (WGS) entry which is preliminary data.</text>
</comment>
<dbReference type="Pfam" id="PF00263">
    <property type="entry name" value="Secretin"/>
    <property type="match status" value="1"/>
</dbReference>
<evidence type="ECO:0000256" key="1">
    <source>
        <dbReference type="RuleBase" id="RU004003"/>
    </source>
</evidence>
<dbReference type="GO" id="GO:0015627">
    <property type="term" value="C:type II protein secretion system complex"/>
    <property type="evidence" value="ECO:0007669"/>
    <property type="project" value="TreeGrafter"/>
</dbReference>
<dbReference type="Proteomes" id="UP000320431">
    <property type="component" value="Unassembled WGS sequence"/>
</dbReference>
<accession>A0A507ZSN7</accession>
<dbReference type="InterPro" id="IPR032789">
    <property type="entry name" value="T2SS-T3SS_pil_N"/>
</dbReference>
<feature type="domain" description="Pilus formation protein N-terminal" evidence="3">
    <location>
        <begin position="32"/>
        <end position="101"/>
    </location>
</feature>
<dbReference type="InterPro" id="IPR050810">
    <property type="entry name" value="Bact_Secretion_Sys_Channel"/>
</dbReference>
<dbReference type="InterPro" id="IPR004846">
    <property type="entry name" value="T2SS/T3SS_dom"/>
</dbReference>
<protein>
    <submittedName>
        <fullName evidence="4">Type II and III secretion system protein</fullName>
    </submittedName>
</protein>
<organism evidence="4 5">
    <name type="scientific">Marilutibacter maris</name>
    <dbReference type="NCBI Taxonomy" id="1605891"/>
    <lineage>
        <taxon>Bacteria</taxon>
        <taxon>Pseudomonadati</taxon>
        <taxon>Pseudomonadota</taxon>
        <taxon>Gammaproteobacteria</taxon>
        <taxon>Lysobacterales</taxon>
        <taxon>Lysobacteraceae</taxon>
        <taxon>Marilutibacter</taxon>
    </lineage>
</organism>
<dbReference type="PANTHER" id="PTHR30332:SF17">
    <property type="entry name" value="TYPE IV PILIATION SYSTEM PROTEIN DR_0774-RELATED"/>
    <property type="match status" value="1"/>
</dbReference>
<dbReference type="AlphaFoldDB" id="A0A507ZSN7"/>
<proteinExistence type="inferred from homology"/>
<dbReference type="InterPro" id="IPR001775">
    <property type="entry name" value="GspD/PilQ"/>
</dbReference>